<dbReference type="Gene3D" id="3.90.1210.10">
    <property type="entry name" value="Antifreeze-like/N-acetylneuraminic acid synthase C-terminal domain"/>
    <property type="match status" value="1"/>
</dbReference>
<gene>
    <name evidence="3" type="ORF">GCM10008014_50090</name>
</gene>
<name>A0ABQ1ZLG2_9BACL</name>
<dbReference type="EMBL" id="BMFU01000011">
    <property type="protein sequence ID" value="GGH68027.1"/>
    <property type="molecule type" value="Genomic_DNA"/>
</dbReference>
<dbReference type="InterPro" id="IPR013974">
    <property type="entry name" value="SAF"/>
</dbReference>
<feature type="region of interest" description="Disordered" evidence="1">
    <location>
        <begin position="314"/>
        <end position="371"/>
    </location>
</feature>
<evidence type="ECO:0000313" key="3">
    <source>
        <dbReference type="EMBL" id="GGH68027.1"/>
    </source>
</evidence>
<proteinExistence type="predicted"/>
<evidence type="ECO:0000259" key="2">
    <source>
        <dbReference type="SMART" id="SM00858"/>
    </source>
</evidence>
<sequence>MSWTYHRRKLFIIAGIILGVLLLIAAVVFTVRSQSEQQQQRQVMISQYEQQIQQLKKAEQQAQGEAWTITRTLPAGSLITADDLKSVTIPAFMLQANVITDKNAIIGRYTKVELQTDAPIYPAMLYEGKPIANDVRVQELQIIQLPTLLKKEQYVDVRIQFPTGEDFVVLSKKQVLQREGTVIWLELNESDRMLFSSATIDAYLQGARLYALTYVEAGLQAAAIVNYPASSVVLDLLEIDPNLVEKATTELARRLRKTLESNLSDMSEADKLRVMSGNIAVQQQLMNERATTLQSNLAQQSTLPQPEFAEPAAQKPILVEPGIEQAPTTPVTKEPMSEPAAPSPQVTPPASSEPQPQPSSDTDKLEEIFNQ</sequence>
<dbReference type="Proteomes" id="UP000652153">
    <property type="component" value="Unassembled WGS sequence"/>
</dbReference>
<feature type="domain" description="SAF" evidence="2">
    <location>
        <begin position="64"/>
        <end position="126"/>
    </location>
</feature>
<dbReference type="Pfam" id="PF08666">
    <property type="entry name" value="SAF"/>
    <property type="match status" value="1"/>
</dbReference>
<accession>A0ABQ1ZLG2</accession>
<reference evidence="4" key="1">
    <citation type="journal article" date="2019" name="Int. J. Syst. Evol. Microbiol.">
        <title>The Global Catalogue of Microorganisms (GCM) 10K type strain sequencing project: providing services to taxonomists for standard genome sequencing and annotation.</title>
        <authorList>
            <consortium name="The Broad Institute Genomics Platform"/>
            <consortium name="The Broad Institute Genome Sequencing Center for Infectious Disease"/>
            <person name="Wu L."/>
            <person name="Ma J."/>
        </authorList>
    </citation>
    <scope>NUCLEOTIDE SEQUENCE [LARGE SCALE GENOMIC DNA]</scope>
    <source>
        <strain evidence="4">CGMCC 1.12770</strain>
    </source>
</reference>
<dbReference type="RefSeq" id="WP_188594323.1">
    <property type="nucleotide sequence ID" value="NZ_BMFU01000011.1"/>
</dbReference>
<evidence type="ECO:0000256" key="1">
    <source>
        <dbReference type="SAM" id="MobiDB-lite"/>
    </source>
</evidence>
<dbReference type="CDD" id="cd11614">
    <property type="entry name" value="SAF_CpaB_FlgA_like"/>
    <property type="match status" value="1"/>
</dbReference>
<keyword evidence="4" id="KW-1185">Reference proteome</keyword>
<evidence type="ECO:0000313" key="4">
    <source>
        <dbReference type="Proteomes" id="UP000652153"/>
    </source>
</evidence>
<protein>
    <recommendedName>
        <fullName evidence="2">SAF domain-containing protein</fullName>
    </recommendedName>
</protein>
<organism evidence="3 4">
    <name type="scientific">Paenibacillus silvae</name>
    <dbReference type="NCBI Taxonomy" id="1325358"/>
    <lineage>
        <taxon>Bacteria</taxon>
        <taxon>Bacillati</taxon>
        <taxon>Bacillota</taxon>
        <taxon>Bacilli</taxon>
        <taxon>Bacillales</taxon>
        <taxon>Paenibacillaceae</taxon>
        <taxon>Paenibacillus</taxon>
    </lineage>
</organism>
<feature type="compositionally biased region" description="Basic and acidic residues" evidence="1">
    <location>
        <begin position="361"/>
        <end position="371"/>
    </location>
</feature>
<feature type="compositionally biased region" description="Low complexity" evidence="1">
    <location>
        <begin position="348"/>
        <end position="360"/>
    </location>
</feature>
<dbReference type="SMART" id="SM00858">
    <property type="entry name" value="SAF"/>
    <property type="match status" value="1"/>
</dbReference>
<comment type="caution">
    <text evidence="3">The sequence shown here is derived from an EMBL/GenBank/DDBJ whole genome shotgun (WGS) entry which is preliminary data.</text>
</comment>